<keyword evidence="4" id="KW-0326">Glycosidase</keyword>
<feature type="domain" description="PA14" evidence="5">
    <location>
        <begin position="418"/>
        <end position="570"/>
    </location>
</feature>
<dbReference type="Pfam" id="PF14310">
    <property type="entry name" value="Fn3-like"/>
    <property type="match status" value="1"/>
</dbReference>
<dbReference type="Gene3D" id="2.60.40.10">
    <property type="entry name" value="Immunoglobulins"/>
    <property type="match status" value="1"/>
</dbReference>
<dbReference type="SUPFAM" id="SSF52279">
    <property type="entry name" value="Beta-D-glucan exohydrolase, C-terminal domain"/>
    <property type="match status" value="1"/>
</dbReference>
<dbReference type="GO" id="GO:0005975">
    <property type="term" value="P:carbohydrate metabolic process"/>
    <property type="evidence" value="ECO:0007669"/>
    <property type="project" value="InterPro"/>
</dbReference>
<dbReference type="Gene3D" id="2.60.120.260">
    <property type="entry name" value="Galactose-binding domain-like"/>
    <property type="match status" value="1"/>
</dbReference>
<gene>
    <name evidence="6" type="ORF">JIN87_15780</name>
</gene>
<proteinExistence type="inferred from homology"/>
<dbReference type="Proteomes" id="UP000617628">
    <property type="component" value="Unassembled WGS sequence"/>
</dbReference>
<comment type="caution">
    <text evidence="6">The sequence shown here is derived from an EMBL/GenBank/DDBJ whole genome shotgun (WGS) entry which is preliminary data.</text>
</comment>
<dbReference type="PROSITE" id="PS51820">
    <property type="entry name" value="PA14"/>
    <property type="match status" value="1"/>
</dbReference>
<evidence type="ECO:0000259" key="5">
    <source>
        <dbReference type="PROSITE" id="PS51820"/>
    </source>
</evidence>
<organism evidence="6 7">
    <name type="scientific">Pelagicoccus mobilis</name>
    <dbReference type="NCBI Taxonomy" id="415221"/>
    <lineage>
        <taxon>Bacteria</taxon>
        <taxon>Pseudomonadati</taxon>
        <taxon>Verrucomicrobiota</taxon>
        <taxon>Opitutia</taxon>
        <taxon>Puniceicoccales</taxon>
        <taxon>Pelagicoccaceae</taxon>
        <taxon>Pelagicoccus</taxon>
    </lineage>
</organism>
<reference evidence="6" key="1">
    <citation type="submission" date="2021-01" db="EMBL/GenBank/DDBJ databases">
        <title>Modified the classification status of verrucomicrobia.</title>
        <authorList>
            <person name="Feng X."/>
        </authorList>
    </citation>
    <scope>NUCLEOTIDE SEQUENCE</scope>
    <source>
        <strain evidence="6">KCTC 13126</strain>
    </source>
</reference>
<dbReference type="InterPro" id="IPR002772">
    <property type="entry name" value="Glyco_hydro_3_C"/>
</dbReference>
<dbReference type="Gene3D" id="3.20.20.300">
    <property type="entry name" value="Glycoside hydrolase, family 3, N-terminal domain"/>
    <property type="match status" value="1"/>
</dbReference>
<dbReference type="InterPro" id="IPR017853">
    <property type="entry name" value="GH"/>
</dbReference>
<evidence type="ECO:0000256" key="2">
    <source>
        <dbReference type="ARBA" id="ARBA00022801"/>
    </source>
</evidence>
<dbReference type="InterPro" id="IPR036881">
    <property type="entry name" value="Glyco_hydro_3_C_sf"/>
</dbReference>
<dbReference type="InterPro" id="IPR001764">
    <property type="entry name" value="Glyco_hydro_3_N"/>
</dbReference>
<dbReference type="InterPro" id="IPR026891">
    <property type="entry name" value="Fn3-like"/>
</dbReference>
<accession>A0A934RZD9</accession>
<dbReference type="PANTHER" id="PTHR42715:SF10">
    <property type="entry name" value="BETA-GLUCOSIDASE"/>
    <property type="match status" value="1"/>
</dbReference>
<dbReference type="GO" id="GO:0008422">
    <property type="term" value="F:beta-glucosidase activity"/>
    <property type="evidence" value="ECO:0007669"/>
    <property type="project" value="UniProtKB-ARBA"/>
</dbReference>
<dbReference type="Pfam" id="PF00933">
    <property type="entry name" value="Glyco_hydro_3"/>
    <property type="match status" value="1"/>
</dbReference>
<dbReference type="InterPro" id="IPR036962">
    <property type="entry name" value="Glyco_hydro_3_N_sf"/>
</dbReference>
<dbReference type="EMBL" id="JAENIL010000029">
    <property type="protein sequence ID" value="MBK1878340.1"/>
    <property type="molecule type" value="Genomic_DNA"/>
</dbReference>
<dbReference type="InterPro" id="IPR013783">
    <property type="entry name" value="Ig-like_fold"/>
</dbReference>
<dbReference type="AlphaFoldDB" id="A0A934RZD9"/>
<dbReference type="InterPro" id="IPR050288">
    <property type="entry name" value="Cellulose_deg_GH3"/>
</dbReference>
<protein>
    <submittedName>
        <fullName evidence="6">Glycoside hydrolase family 3 C-terminal domain-containing protein</fullName>
    </submittedName>
</protein>
<dbReference type="Pfam" id="PF01915">
    <property type="entry name" value="Glyco_hydro_3_C"/>
    <property type="match status" value="1"/>
</dbReference>
<comment type="similarity">
    <text evidence="1 4">Belongs to the glycosyl hydrolase 3 family.</text>
</comment>
<evidence type="ECO:0000313" key="7">
    <source>
        <dbReference type="Proteomes" id="UP000617628"/>
    </source>
</evidence>
<dbReference type="InterPro" id="IPR037524">
    <property type="entry name" value="PA14/GLEYA"/>
</dbReference>
<keyword evidence="3" id="KW-0119">Carbohydrate metabolism</keyword>
<keyword evidence="7" id="KW-1185">Reference proteome</keyword>
<dbReference type="FunFam" id="2.60.40.10:FF:000495">
    <property type="entry name" value="Periplasmic beta-glucosidase"/>
    <property type="match status" value="1"/>
</dbReference>
<dbReference type="Pfam" id="PF07691">
    <property type="entry name" value="PA14"/>
    <property type="match status" value="1"/>
</dbReference>
<evidence type="ECO:0000256" key="3">
    <source>
        <dbReference type="ARBA" id="ARBA00023277"/>
    </source>
</evidence>
<keyword evidence="2 4" id="KW-0378">Hydrolase</keyword>
<name>A0A934RZD9_9BACT</name>
<dbReference type="Gene3D" id="3.40.50.1700">
    <property type="entry name" value="Glycoside hydrolase family 3 C-terminal domain"/>
    <property type="match status" value="1"/>
</dbReference>
<dbReference type="SUPFAM" id="SSF51445">
    <property type="entry name" value="(Trans)glycosidases"/>
    <property type="match status" value="1"/>
</dbReference>
<dbReference type="SMART" id="SM01217">
    <property type="entry name" value="Fn3_like"/>
    <property type="match status" value="1"/>
</dbReference>
<dbReference type="InterPro" id="IPR019800">
    <property type="entry name" value="Glyco_hydro_3_AS"/>
</dbReference>
<dbReference type="InterPro" id="IPR011658">
    <property type="entry name" value="PA14_dom"/>
</dbReference>
<dbReference type="RefSeq" id="WP_200356553.1">
    <property type="nucleotide sequence ID" value="NZ_JAENIL010000029.1"/>
</dbReference>
<dbReference type="PANTHER" id="PTHR42715">
    <property type="entry name" value="BETA-GLUCOSIDASE"/>
    <property type="match status" value="1"/>
</dbReference>
<dbReference type="SMART" id="SM00758">
    <property type="entry name" value="PA14"/>
    <property type="match status" value="1"/>
</dbReference>
<evidence type="ECO:0000256" key="4">
    <source>
        <dbReference type="RuleBase" id="RU361161"/>
    </source>
</evidence>
<dbReference type="PROSITE" id="PS00775">
    <property type="entry name" value="GLYCOSYL_HYDROL_F3"/>
    <property type="match status" value="1"/>
</dbReference>
<sequence>MDTVNDTTRFLSAPKAKIDASALVQAKEVLAKLSLEEKVSFLAGNGTMTIAAHPQVGQDDELWFSDGPHTVRPEIDRATFNPANTDDDHSTVLPTLSALAASWNTELAEEFGRTLGREARHRGKDVQLGPGVNLLRTPLNGRNYEYMGEDPILAGRLATAYVHGLQSQNVAACLKHFAGNEQELERTSVDTEIDERALRELYLLPFEMAIVEGGALTVMNGYNRFRGEFCSHNDYLNNQVLKREWNFPGFVVSDWGGVHDTVAGALGGLDVEMHAGDAIQYFREPLIDAVNIGEVPEKTVDNMALRVLYVMAQLGKLGGYRRAKGARNTPEHQAFARKVAAESIVLLKNDSNRLPLKRKDTKRILVLGSNANIKHSGGGWSAEGKPPYEITPLQGLRDYLGNTAEIEYIPGPFKEIHSQLPESYIQTIDTNDLDHGAAQKGWQVVTFPTSELTGIPVSTVYHHECNHAQAPNTSSRWSIEITAPEDGVYSFQIEHDGPVCFYIDGDLYIDAWSSESSQTSSCTAQLSSKVTYTLTIEHSPLENKGNLKFGWRTPSCLHPTLPEELVKRSQSADTVLFFTGNQLGAGHAHEGEGSDRPSMALPEGDDEAITSLLAARPDTVVITQSGSPVSMPWIKSAPTLVHYWFSGMEGGAALAGLLFGEANPSGKLPFSIPRQLEDTPAHALGNYGPERVNYQEGVFIGYRWHDKKKIPPLFPFGHGLSYTTFSISPPQLDKTEIPHGSNLTIRTKVTNTGNRAGSEVLQLYLGSTEAAVQRPIRELKAFRKVELQPGETTNIEFTLTPRDFAYWDVEANAWRVDAGTYSIEIGKSSSDLSVPKTIYLY</sequence>
<evidence type="ECO:0000313" key="6">
    <source>
        <dbReference type="EMBL" id="MBK1878340.1"/>
    </source>
</evidence>
<evidence type="ECO:0000256" key="1">
    <source>
        <dbReference type="ARBA" id="ARBA00005336"/>
    </source>
</evidence>
<dbReference type="PRINTS" id="PR00133">
    <property type="entry name" value="GLHYDRLASE3"/>
</dbReference>